<organism evidence="4 5">
    <name type="scientific">Tribonema minus</name>
    <dbReference type="NCBI Taxonomy" id="303371"/>
    <lineage>
        <taxon>Eukaryota</taxon>
        <taxon>Sar</taxon>
        <taxon>Stramenopiles</taxon>
        <taxon>Ochrophyta</taxon>
        <taxon>PX clade</taxon>
        <taxon>Xanthophyceae</taxon>
        <taxon>Tribonematales</taxon>
        <taxon>Tribonemataceae</taxon>
        <taxon>Tribonema</taxon>
    </lineage>
</organism>
<proteinExistence type="predicted"/>
<dbReference type="Pfam" id="PF02493">
    <property type="entry name" value="MORN"/>
    <property type="match status" value="3"/>
</dbReference>
<accession>A0A835Z2U1</accession>
<evidence type="ECO:0000256" key="1">
    <source>
        <dbReference type="ARBA" id="ARBA00022468"/>
    </source>
</evidence>
<dbReference type="InterPro" id="IPR027038">
    <property type="entry name" value="RanGap"/>
</dbReference>
<gene>
    <name evidence="4" type="ORF">JKP88DRAFT_180485</name>
</gene>
<protein>
    <submittedName>
        <fullName evidence="4">Uncharacterized protein</fullName>
    </submittedName>
</protein>
<dbReference type="GO" id="GO:0031267">
    <property type="term" value="F:small GTPase binding"/>
    <property type="evidence" value="ECO:0007669"/>
    <property type="project" value="TreeGrafter"/>
</dbReference>
<dbReference type="SMART" id="SM00368">
    <property type="entry name" value="LRR_RI"/>
    <property type="match status" value="3"/>
</dbReference>
<evidence type="ECO:0000256" key="2">
    <source>
        <dbReference type="ARBA" id="ARBA00022614"/>
    </source>
</evidence>
<dbReference type="GO" id="GO:0005634">
    <property type="term" value="C:nucleus"/>
    <property type="evidence" value="ECO:0007669"/>
    <property type="project" value="TreeGrafter"/>
</dbReference>
<dbReference type="InterPro" id="IPR032675">
    <property type="entry name" value="LRR_dom_sf"/>
</dbReference>
<dbReference type="GO" id="GO:0048471">
    <property type="term" value="C:perinuclear region of cytoplasm"/>
    <property type="evidence" value="ECO:0007669"/>
    <property type="project" value="TreeGrafter"/>
</dbReference>
<dbReference type="Proteomes" id="UP000664859">
    <property type="component" value="Unassembled WGS sequence"/>
</dbReference>
<dbReference type="SMART" id="SM00698">
    <property type="entry name" value="MORN"/>
    <property type="match status" value="2"/>
</dbReference>
<sequence>MRTLAKLTPQDNVTLKDSKPLLSQELYVAGICVSHKGWVFVDDGCRERPPFYWHVISHQVSLEQPDKDCEYVKRWADGTPVYFNRGRCCRCCQTEAIRESGPLVFSADSRAVVSAYVLCRPCLAWLVARAGEKHPQALPQKDKRGPKVSTEAQRLRWSPEIGDLLVSSALFKEYSKCLFFHTFERYSRTSRAAEQDASAAIAHAEAVRCGEARRQQNRARAMRRRCVTDFGRGTGDYMCWREHDGSLVEYFGDIIGARATGVGYAEYQDGSWCEGPFLEGQPHTSKGHKAATWHWPNGRHYIGQMANGMMHGRGVKMWPDGRHYSGQFAQGKEHGEGVMSWPSGAVHTGRFRFGSRDGPGTYMDEAGKRNRGNFQDGHSDEYELQLQIEDDRKAVSLAPGDLIVPPLSELACTALARQIAALPSLHSALHVKRCLPAHLLSQVAAALSQTAQDMSPPLRLTVPQWAWQELPAWQLCAVRLTRCRLNSACAEVLAGMIAQAPSLLEVDVSWNLIRASGALALMDAAGASTSLTALGMAGCGLGPEGATAVADSICRNTVLQRLDLACNNLGAQGGVALANGIAHSSSLTSLNLRTNSLGAVGGEAIAQGMLANCGKLRHVVVADNKVGARVAVAISASMRGGAADAIAGFGGYTSLQKHSNGSPANTAPAD</sequence>
<dbReference type="InterPro" id="IPR003409">
    <property type="entry name" value="MORN"/>
</dbReference>
<dbReference type="Gene3D" id="3.80.10.10">
    <property type="entry name" value="Ribonuclease Inhibitor"/>
    <property type="match status" value="1"/>
</dbReference>
<dbReference type="GO" id="GO:0006913">
    <property type="term" value="P:nucleocytoplasmic transport"/>
    <property type="evidence" value="ECO:0007669"/>
    <property type="project" value="TreeGrafter"/>
</dbReference>
<dbReference type="PANTHER" id="PTHR24113:SF12">
    <property type="entry name" value="RAN GTPASE-ACTIVATING PROTEIN 1"/>
    <property type="match status" value="1"/>
</dbReference>
<dbReference type="GO" id="GO:0005829">
    <property type="term" value="C:cytosol"/>
    <property type="evidence" value="ECO:0007669"/>
    <property type="project" value="TreeGrafter"/>
</dbReference>
<dbReference type="SUPFAM" id="SSF82185">
    <property type="entry name" value="Histone H3 K4-specific methyltransferase SET7/9 N-terminal domain"/>
    <property type="match status" value="1"/>
</dbReference>
<comment type="caution">
    <text evidence="4">The sequence shown here is derived from an EMBL/GenBank/DDBJ whole genome shotgun (WGS) entry which is preliminary data.</text>
</comment>
<keyword evidence="5" id="KW-1185">Reference proteome</keyword>
<name>A0A835Z2U1_9STRA</name>
<evidence type="ECO:0000313" key="4">
    <source>
        <dbReference type="EMBL" id="KAG5185398.1"/>
    </source>
</evidence>
<dbReference type="SUPFAM" id="SSF52047">
    <property type="entry name" value="RNI-like"/>
    <property type="match status" value="1"/>
</dbReference>
<keyword evidence="1" id="KW-0343">GTPase activation</keyword>
<dbReference type="AlphaFoldDB" id="A0A835Z2U1"/>
<dbReference type="PANTHER" id="PTHR24113">
    <property type="entry name" value="RAN GTPASE-ACTIVATING PROTEIN 1"/>
    <property type="match status" value="1"/>
</dbReference>
<keyword evidence="3" id="KW-0677">Repeat</keyword>
<dbReference type="Gene3D" id="2.20.110.10">
    <property type="entry name" value="Histone H3 K4-specific methyltransferase SET7/9 N-terminal domain"/>
    <property type="match status" value="2"/>
</dbReference>
<evidence type="ECO:0000313" key="5">
    <source>
        <dbReference type="Proteomes" id="UP000664859"/>
    </source>
</evidence>
<reference evidence="4" key="1">
    <citation type="submission" date="2021-02" db="EMBL/GenBank/DDBJ databases">
        <title>First Annotated Genome of the Yellow-green Alga Tribonema minus.</title>
        <authorList>
            <person name="Mahan K.M."/>
        </authorList>
    </citation>
    <scope>NUCLEOTIDE SEQUENCE</scope>
    <source>
        <strain evidence="4">UTEX B ZZ1240</strain>
    </source>
</reference>
<keyword evidence="2" id="KW-0433">Leucine-rich repeat</keyword>
<dbReference type="EMBL" id="JAFCMP010000134">
    <property type="protein sequence ID" value="KAG5185398.1"/>
    <property type="molecule type" value="Genomic_DNA"/>
</dbReference>
<dbReference type="InterPro" id="IPR001611">
    <property type="entry name" value="Leu-rich_rpt"/>
</dbReference>
<dbReference type="GO" id="GO:0005096">
    <property type="term" value="F:GTPase activator activity"/>
    <property type="evidence" value="ECO:0007669"/>
    <property type="project" value="UniProtKB-KW"/>
</dbReference>
<dbReference type="OrthoDB" id="45721at2759"/>
<evidence type="ECO:0000256" key="3">
    <source>
        <dbReference type="ARBA" id="ARBA00022737"/>
    </source>
</evidence>
<dbReference type="Pfam" id="PF13516">
    <property type="entry name" value="LRR_6"/>
    <property type="match status" value="4"/>
</dbReference>